<keyword evidence="1" id="KW-0472">Membrane</keyword>
<accession>A0A3B0TTV9</accession>
<organism evidence="2">
    <name type="scientific">hydrothermal vent metagenome</name>
    <dbReference type="NCBI Taxonomy" id="652676"/>
    <lineage>
        <taxon>unclassified sequences</taxon>
        <taxon>metagenomes</taxon>
        <taxon>ecological metagenomes</taxon>
    </lineage>
</organism>
<feature type="transmembrane region" description="Helical" evidence="1">
    <location>
        <begin position="6"/>
        <end position="25"/>
    </location>
</feature>
<name>A0A3B0TTV9_9ZZZZ</name>
<gene>
    <name evidence="2" type="ORF">MNBD_ALPHA11-1174</name>
</gene>
<feature type="transmembrane region" description="Helical" evidence="1">
    <location>
        <begin position="45"/>
        <end position="63"/>
    </location>
</feature>
<keyword evidence="1" id="KW-0812">Transmembrane</keyword>
<dbReference type="EMBL" id="UOEQ01000347">
    <property type="protein sequence ID" value="VAW21398.1"/>
    <property type="molecule type" value="Genomic_DNA"/>
</dbReference>
<reference evidence="2" key="1">
    <citation type="submission" date="2018-06" db="EMBL/GenBank/DDBJ databases">
        <authorList>
            <person name="Zhirakovskaya E."/>
        </authorList>
    </citation>
    <scope>NUCLEOTIDE SEQUENCE</scope>
</reference>
<keyword evidence="1" id="KW-1133">Transmembrane helix</keyword>
<evidence type="ECO:0000256" key="1">
    <source>
        <dbReference type="SAM" id="Phobius"/>
    </source>
</evidence>
<evidence type="ECO:0000313" key="2">
    <source>
        <dbReference type="EMBL" id="VAW21398.1"/>
    </source>
</evidence>
<proteinExistence type="predicted"/>
<feature type="transmembrane region" description="Helical" evidence="1">
    <location>
        <begin position="78"/>
        <end position="100"/>
    </location>
</feature>
<protein>
    <submittedName>
        <fullName evidence="2">Uncharacterized protein</fullName>
    </submittedName>
</protein>
<sequence length="137" mass="15266">MTKPTIAKFLFFVWGGLFIASFIMFTITPSKDFGLTAGYNRIEVFFRWQIAAGFVGIIVWLMGKNFNAGTFWRWMCRIPIIAAALLLLGLIALIASLSFFKPKQMQNLQPNPQPVTEPAISEPVTTAPVTIEPAPVE</sequence>
<dbReference type="AlphaFoldDB" id="A0A3B0TTV9"/>